<dbReference type="InterPro" id="IPR038670">
    <property type="entry name" value="HslJ-like_sf"/>
</dbReference>
<dbReference type="PANTHER" id="PTHR35535:SF1">
    <property type="entry name" value="HEAT SHOCK PROTEIN HSLJ"/>
    <property type="match status" value="1"/>
</dbReference>
<keyword evidence="1" id="KW-0732">Signal</keyword>
<keyword evidence="5" id="KW-1185">Reference proteome</keyword>
<dbReference type="OrthoDB" id="7871744at2"/>
<dbReference type="InterPro" id="IPR053147">
    <property type="entry name" value="Hsp_HslJ-like"/>
</dbReference>
<dbReference type="AlphaFoldDB" id="A0A2T1KU41"/>
<proteinExistence type="predicted"/>
<sequence>MMRGNCMLRGSIAIALGASLLVGCSAFSPSSADNTGANSTTSTYWVNSLNARCVGVGPMQCLQVQKGEELSAGNWQLFYAPIHGFEYVPGYIYKLRVKETQLPAHQVPADKPSIAYELVEVLDKQADSRLRLHDIWVLEAIEGKPLALTSERQRPRLEFNLTEMRFTGTDGCNNVFGSLHAVTSDTLSLGPIAATMMACADMATADRFRQRLGKVEGYLLEGLKLHLQNASGKTLLSFQKTD</sequence>
<evidence type="ECO:0000259" key="3">
    <source>
        <dbReference type="Pfam" id="PF14302"/>
    </source>
</evidence>
<feature type="signal peptide" evidence="1">
    <location>
        <begin position="1"/>
        <end position="32"/>
    </location>
</feature>
<feature type="domain" description="DUF4377" evidence="3">
    <location>
        <begin position="45"/>
        <end position="124"/>
    </location>
</feature>
<dbReference type="Proteomes" id="UP000239866">
    <property type="component" value="Unassembled WGS sequence"/>
</dbReference>
<dbReference type="PANTHER" id="PTHR35535">
    <property type="entry name" value="HEAT SHOCK PROTEIN HSLJ"/>
    <property type="match status" value="1"/>
</dbReference>
<evidence type="ECO:0000259" key="2">
    <source>
        <dbReference type="Pfam" id="PF03724"/>
    </source>
</evidence>
<organism evidence="4 5">
    <name type="scientific">Marinobacter fuscus</name>
    <dbReference type="NCBI Taxonomy" id="2109942"/>
    <lineage>
        <taxon>Bacteria</taxon>
        <taxon>Pseudomonadati</taxon>
        <taxon>Pseudomonadota</taxon>
        <taxon>Gammaproteobacteria</taxon>
        <taxon>Pseudomonadales</taxon>
        <taxon>Marinobacteraceae</taxon>
        <taxon>Marinobacter</taxon>
    </lineage>
</organism>
<dbReference type="Gene3D" id="2.40.128.270">
    <property type="match status" value="1"/>
</dbReference>
<evidence type="ECO:0000313" key="4">
    <source>
        <dbReference type="EMBL" id="PSF13614.1"/>
    </source>
</evidence>
<evidence type="ECO:0000313" key="5">
    <source>
        <dbReference type="Proteomes" id="UP000239866"/>
    </source>
</evidence>
<evidence type="ECO:0000256" key="1">
    <source>
        <dbReference type="SAM" id="SignalP"/>
    </source>
</evidence>
<dbReference type="InterPro" id="IPR025485">
    <property type="entry name" value="DUF4377"/>
</dbReference>
<dbReference type="Pfam" id="PF03724">
    <property type="entry name" value="META"/>
    <property type="match status" value="1"/>
</dbReference>
<dbReference type="InterPro" id="IPR005184">
    <property type="entry name" value="DUF306_Meta_HslJ"/>
</dbReference>
<feature type="chain" id="PRO_5015684669" evidence="1">
    <location>
        <begin position="33"/>
        <end position="242"/>
    </location>
</feature>
<feature type="domain" description="DUF306" evidence="2">
    <location>
        <begin position="134"/>
        <end position="239"/>
    </location>
</feature>
<dbReference type="EMBL" id="PXNP01000009">
    <property type="protein sequence ID" value="PSF13614.1"/>
    <property type="molecule type" value="Genomic_DNA"/>
</dbReference>
<reference evidence="4 5" key="1">
    <citation type="submission" date="2018-03" db="EMBL/GenBank/DDBJ databases">
        <title>Marinobacter brunus sp. nov., a marine bacterium of Gamma-proteobacteria isolated from the surface seawater of the South China Sea.</title>
        <authorList>
            <person name="Cheng H."/>
            <person name="Wu Y.-H."/>
            <person name="Xamxidin M."/>
            <person name="Xu X.-W."/>
        </authorList>
    </citation>
    <scope>NUCLEOTIDE SEQUENCE [LARGE SCALE GENOMIC DNA]</scope>
    <source>
        <strain evidence="4 5">NH169-3</strain>
    </source>
</reference>
<accession>A0A2T1KU41</accession>
<dbReference type="PROSITE" id="PS51257">
    <property type="entry name" value="PROKAR_LIPOPROTEIN"/>
    <property type="match status" value="1"/>
</dbReference>
<comment type="caution">
    <text evidence="4">The sequence shown here is derived from an EMBL/GenBank/DDBJ whole genome shotgun (WGS) entry which is preliminary data.</text>
</comment>
<name>A0A2T1KU41_9GAMM</name>
<gene>
    <name evidence="4" type="ORF">C7H09_03155</name>
</gene>
<dbReference type="Pfam" id="PF14302">
    <property type="entry name" value="DUF4377"/>
    <property type="match status" value="1"/>
</dbReference>
<protein>
    <submittedName>
        <fullName evidence="4">Meta domain protein</fullName>
    </submittedName>
</protein>